<keyword evidence="1" id="KW-1133">Transmembrane helix</keyword>
<accession>F0QTJ8</accession>
<sequence>MGSRGELSPLVSVIIAAVLIVISVTLIMMFYHSAKAMGQHALEAPQVEASASISGSTGITTINVYNAGTTQLTIGGVKVYGPGGSVLSCSWNGVGTTVVAGGSYGIVGQCSGVSPGSTYTIVIMLNSTSGSVAESLTVTAS</sequence>
<dbReference type="HOGENOM" id="CLU_1821120_0_0_2"/>
<feature type="transmembrane region" description="Helical" evidence="1">
    <location>
        <begin position="12"/>
        <end position="31"/>
    </location>
</feature>
<reference evidence="2 3" key="1">
    <citation type="journal article" date="2011" name="J. Bacteriol.">
        <title>Complete genome sequence of 'Vulcanisaeta moutnovskia' strain 768-28, a novel member of the hyperthermophilic crenarchaeal genus vulcanisaeta.</title>
        <authorList>
            <person name="Gumerov V.M."/>
            <person name="Mardanov A.V."/>
            <person name="Beletsky A.V."/>
            <person name="Prokofeva M.I."/>
            <person name="Bonch-Osmolovskaya E.A."/>
            <person name="Ravin N.V."/>
            <person name="Skryabin K.G."/>
        </authorList>
    </citation>
    <scope>NUCLEOTIDE SEQUENCE [LARGE SCALE GENOMIC DNA]</scope>
    <source>
        <strain evidence="2 3">768-28</strain>
    </source>
</reference>
<dbReference type="EMBL" id="CP002529">
    <property type="protein sequence ID" value="ADY01711.1"/>
    <property type="molecule type" value="Genomic_DNA"/>
</dbReference>
<organism evidence="2 3">
    <name type="scientific">Vulcanisaeta moutnovskia (strain 768-28)</name>
    <dbReference type="NCBI Taxonomy" id="985053"/>
    <lineage>
        <taxon>Archaea</taxon>
        <taxon>Thermoproteota</taxon>
        <taxon>Thermoprotei</taxon>
        <taxon>Thermoproteales</taxon>
        <taxon>Thermoproteaceae</taxon>
        <taxon>Vulcanisaeta</taxon>
    </lineage>
</organism>
<evidence type="ECO:0000313" key="2">
    <source>
        <dbReference type="EMBL" id="ADY01711.1"/>
    </source>
</evidence>
<dbReference type="OrthoDB" id="28999at2157"/>
<dbReference type="GeneID" id="10289158"/>
<evidence type="ECO:0000256" key="1">
    <source>
        <dbReference type="SAM" id="Phobius"/>
    </source>
</evidence>
<dbReference type="Proteomes" id="UP000007485">
    <property type="component" value="Chromosome"/>
</dbReference>
<name>F0QTJ8_VULM7</name>
<dbReference type="eggNOG" id="arCOG10986">
    <property type="taxonomic scope" value="Archaea"/>
</dbReference>
<dbReference type="KEGG" id="vmo:VMUT_1506"/>
<proteinExistence type="predicted"/>
<dbReference type="STRING" id="985053.VMUT_1506"/>
<keyword evidence="1" id="KW-0472">Membrane</keyword>
<keyword evidence="1" id="KW-0812">Transmembrane</keyword>
<evidence type="ECO:0000313" key="3">
    <source>
        <dbReference type="Proteomes" id="UP000007485"/>
    </source>
</evidence>
<dbReference type="AlphaFoldDB" id="F0QTJ8"/>
<keyword evidence="3" id="KW-1185">Reference proteome</keyword>
<dbReference type="RefSeq" id="WP_013604873.1">
    <property type="nucleotide sequence ID" value="NC_015151.1"/>
</dbReference>
<protein>
    <recommendedName>
        <fullName evidence="4">Archaeal Type IV pilin N-terminal domain-containing protein</fullName>
    </recommendedName>
</protein>
<gene>
    <name evidence="2" type="ordered locus">VMUT_1506</name>
</gene>
<evidence type="ECO:0008006" key="4">
    <source>
        <dbReference type="Google" id="ProtNLM"/>
    </source>
</evidence>